<comment type="caution">
    <text evidence="1">The sequence shown here is derived from an EMBL/GenBank/DDBJ whole genome shotgun (WGS) entry which is preliminary data.</text>
</comment>
<evidence type="ECO:0000313" key="1">
    <source>
        <dbReference type="EMBL" id="GAG14935.1"/>
    </source>
</evidence>
<dbReference type="AlphaFoldDB" id="X0V9R3"/>
<accession>X0V9R3</accession>
<sequence length="195" mass="22339">RLESNGDVLDYTWNWVDEVNADPILSVLRSPRLSCNVEGPLAAKMAFACGNYLNVFPRTPDRENGTSLISEIPELSKAVKECTVLRRQFLDYFVDGNLIGDSVLTEPTTAFVRAHVLSDRMLVFVLNDRDKSQNVEIKSDFRLWLPRADNSRYEVKYYDWSGKLVETTTAREPEWFGITRKLAPCELALFEIQAR</sequence>
<proteinExistence type="predicted"/>
<dbReference type="EMBL" id="BARS01039024">
    <property type="protein sequence ID" value="GAG14935.1"/>
    <property type="molecule type" value="Genomic_DNA"/>
</dbReference>
<gene>
    <name evidence="1" type="ORF">S01H1_59646</name>
</gene>
<organism evidence="1">
    <name type="scientific">marine sediment metagenome</name>
    <dbReference type="NCBI Taxonomy" id="412755"/>
    <lineage>
        <taxon>unclassified sequences</taxon>
        <taxon>metagenomes</taxon>
        <taxon>ecological metagenomes</taxon>
    </lineage>
</organism>
<feature type="non-terminal residue" evidence="1">
    <location>
        <position position="1"/>
    </location>
</feature>
<reference evidence="1" key="1">
    <citation type="journal article" date="2014" name="Front. Microbiol.">
        <title>High frequency of phylogenetically diverse reductive dehalogenase-homologous genes in deep subseafloor sedimentary metagenomes.</title>
        <authorList>
            <person name="Kawai M."/>
            <person name="Futagami T."/>
            <person name="Toyoda A."/>
            <person name="Takaki Y."/>
            <person name="Nishi S."/>
            <person name="Hori S."/>
            <person name="Arai W."/>
            <person name="Tsubouchi T."/>
            <person name="Morono Y."/>
            <person name="Uchiyama I."/>
            <person name="Ito T."/>
            <person name="Fujiyama A."/>
            <person name="Inagaki F."/>
            <person name="Takami H."/>
        </authorList>
    </citation>
    <scope>NUCLEOTIDE SEQUENCE</scope>
    <source>
        <strain evidence="1">Expedition CK06-06</strain>
    </source>
</reference>
<name>X0V9R3_9ZZZZ</name>
<protein>
    <submittedName>
        <fullName evidence="1">Uncharacterized protein</fullName>
    </submittedName>
</protein>